<proteinExistence type="predicted"/>
<evidence type="ECO:0000313" key="2">
    <source>
        <dbReference type="EMBL" id="GLS85903.1"/>
    </source>
</evidence>
<dbReference type="AlphaFoldDB" id="A0AA37TRB0"/>
<name>A0AA37TRB0_9RHOB</name>
<keyword evidence="3" id="KW-1185">Reference proteome</keyword>
<dbReference type="Proteomes" id="UP001157355">
    <property type="component" value="Unassembled WGS sequence"/>
</dbReference>
<reference evidence="2 3" key="1">
    <citation type="journal article" date="2014" name="Int. J. Syst. Evol. Microbiol.">
        <title>Complete genome sequence of Corynebacterium casei LMG S-19264T (=DSM 44701T), isolated from a smear-ripened cheese.</title>
        <authorList>
            <consortium name="US DOE Joint Genome Institute (JGI-PGF)"/>
            <person name="Walter F."/>
            <person name="Albersmeier A."/>
            <person name="Kalinowski J."/>
            <person name="Ruckert C."/>
        </authorList>
    </citation>
    <scope>NUCLEOTIDE SEQUENCE [LARGE SCALE GENOMIC DNA]</scope>
    <source>
        <strain evidence="2 3">NBRC 111766</strain>
    </source>
</reference>
<keyword evidence="1" id="KW-1133">Transmembrane helix</keyword>
<protein>
    <submittedName>
        <fullName evidence="2">Uncharacterized protein</fullName>
    </submittedName>
</protein>
<keyword evidence="1" id="KW-0812">Transmembrane</keyword>
<evidence type="ECO:0000256" key="1">
    <source>
        <dbReference type="SAM" id="Phobius"/>
    </source>
</evidence>
<gene>
    <name evidence="2" type="ORF">GCM10010873_08770</name>
</gene>
<sequence>MVQAAGGVNRVCESGGDFRPWRAAVRVIWCGGDDRRNSAPALATQTFVVTPGVLAEGAAGGTVGGFVDLGGGGVLACAEAGGAARDDVCRISFGGAAVWFGLAYGIAAMVMADDVRRFNL</sequence>
<accession>A0AA37TRB0</accession>
<keyword evidence="1" id="KW-0472">Membrane</keyword>
<dbReference type="EMBL" id="BSPP01000004">
    <property type="protein sequence ID" value="GLS85903.1"/>
    <property type="molecule type" value="Genomic_DNA"/>
</dbReference>
<evidence type="ECO:0000313" key="3">
    <source>
        <dbReference type="Proteomes" id="UP001157355"/>
    </source>
</evidence>
<comment type="caution">
    <text evidence="2">The sequence shown here is derived from an EMBL/GenBank/DDBJ whole genome shotgun (WGS) entry which is preliminary data.</text>
</comment>
<feature type="transmembrane region" description="Helical" evidence="1">
    <location>
        <begin position="93"/>
        <end position="112"/>
    </location>
</feature>
<organism evidence="2 3">
    <name type="scientific">Cypionkella aquatica</name>
    <dbReference type="NCBI Taxonomy" id="1756042"/>
    <lineage>
        <taxon>Bacteria</taxon>
        <taxon>Pseudomonadati</taxon>
        <taxon>Pseudomonadota</taxon>
        <taxon>Alphaproteobacteria</taxon>
        <taxon>Rhodobacterales</taxon>
        <taxon>Paracoccaceae</taxon>
        <taxon>Cypionkella</taxon>
    </lineage>
</organism>